<evidence type="ECO:0000313" key="2">
    <source>
        <dbReference type="Proteomes" id="UP000503447"/>
    </source>
</evidence>
<dbReference type="KEGG" id="ftj:FTUN_6607"/>
<reference evidence="2" key="1">
    <citation type="submission" date="2020-05" db="EMBL/GenBank/DDBJ databases">
        <title>Frigoriglobus tundricola gen. nov., sp. nov., a psychrotolerant cellulolytic planctomycete of the family Gemmataceae with two divergent copies of 16S rRNA gene.</title>
        <authorList>
            <person name="Kulichevskaya I.S."/>
            <person name="Ivanova A.A."/>
            <person name="Naumoff D.G."/>
            <person name="Beletsky A.V."/>
            <person name="Rijpstra W.I.C."/>
            <person name="Sinninghe Damste J.S."/>
            <person name="Mardanov A.V."/>
            <person name="Ravin N.V."/>
            <person name="Dedysh S.N."/>
        </authorList>
    </citation>
    <scope>NUCLEOTIDE SEQUENCE [LARGE SCALE GENOMIC DNA]</scope>
    <source>
        <strain evidence="2">PL17</strain>
    </source>
</reference>
<proteinExistence type="predicted"/>
<dbReference type="AlphaFoldDB" id="A0A6M5Z0S2"/>
<evidence type="ECO:0008006" key="3">
    <source>
        <dbReference type="Google" id="ProtNLM"/>
    </source>
</evidence>
<evidence type="ECO:0000313" key="1">
    <source>
        <dbReference type="EMBL" id="QJW99011.1"/>
    </source>
</evidence>
<sequence length="214" mass="22493">MADQVTPSEKTPEDIEREMLQTRESITEKVAALESQVVGSVQTAADTLSDTVAAVKSFVSHAPETVSDSVKQATAAVSDAVKSTFDISAHVDRHPWAAVGASALVGCVVGWLVSRGRSDSPVFSAMRSHAAPATASARPLADEKPGLADEFMGMIGDKAKELARTALETVATAVKENIQTGLPHLVNDAASRLTDAGTDTVEQPFTHRFNARPA</sequence>
<name>A0A6M5Z0S2_9BACT</name>
<dbReference type="Proteomes" id="UP000503447">
    <property type="component" value="Chromosome"/>
</dbReference>
<dbReference type="EMBL" id="CP053452">
    <property type="protein sequence ID" value="QJW99011.1"/>
    <property type="molecule type" value="Genomic_DNA"/>
</dbReference>
<organism evidence="1 2">
    <name type="scientific">Frigoriglobus tundricola</name>
    <dbReference type="NCBI Taxonomy" id="2774151"/>
    <lineage>
        <taxon>Bacteria</taxon>
        <taxon>Pseudomonadati</taxon>
        <taxon>Planctomycetota</taxon>
        <taxon>Planctomycetia</taxon>
        <taxon>Gemmatales</taxon>
        <taxon>Gemmataceae</taxon>
        <taxon>Frigoriglobus</taxon>
    </lineage>
</organism>
<keyword evidence="2" id="KW-1185">Reference proteome</keyword>
<protein>
    <recommendedName>
        <fullName evidence="3">DUF3618 domain-containing protein</fullName>
    </recommendedName>
</protein>
<accession>A0A6M5Z0S2</accession>
<dbReference type="RefSeq" id="WP_171474065.1">
    <property type="nucleotide sequence ID" value="NZ_CP053452.2"/>
</dbReference>
<gene>
    <name evidence="1" type="ORF">FTUN_6607</name>
</gene>